<sequence length="1096" mass="126759">MDEIDIALQFAKKKKIDRLKTNNIRRCNTRFKSYSNFRSSSSFDIDDSMMVDFNPINLVAHNNKSSKSHILPCLMLIIHLGEHITENDHEEESIDISDNSLVNDLIQQKEKNISNLHQYTSTHCLSFAENLTSFIRKANIAKSHVENLIGIIQMGLPQPNTFPTNYCGLLDLLSVEDIFVKRVVCINCKNHVSISSTICLNCASGKRQRLAFVFDAIQEVVFTRTYDRLYTIIDEYRKLFTQRTLDNETNDIVYNRNYKILCNLFNYPFISIILHLDGISLSASNKQSMWMLSCSIVELPPEVRNRRQHNLILSIWIGKEQPDIDLWLGQTLNQLAHLKSKGFSTRLGSQMMLKVYAMIGDCPALSMSLNHNSHGGYYCRWYCKVKGKHIYKKRQCYYNINRAIRDSFNFASDSREAARLQTKVNGRLGISLFEKILDIPLPKSVIADYLHVTLLCHSKAICLYLYNNVMKLAERKQLDQRMLRQQFPHFFNRKVRLFSEGYHKATETRNFLLYCALPMLQTSLGSERLAHFALFAVGIRLLHGRRVFDDTTADRAHELLTTFYCDHETFYIGKQNFVLHLHEHFAQLYKDHGSLCNINTFSQEDLIGAVSKYKHGSRCFGDQIIFYLNIDFALKNANRYEESLSNSTCEGLLDINTTPNELIEVLPDIHKKICNCYNVDKLLNIEMTIQREKRVSRPHNRFSPSDNFNRCTHYLLYFDSTDSYSIALSSSVNKITGNTATVNIRGKNTLATVITSVDDANGSESEGIDMSPCSDHDRAITAVSVPNRQRIAITTNSVSPLSDHERQGSATHSDDDDDQVCSQPSQYSPVINSSRAHTKSTINKQQRKQSRTPSKASKRQRHNDINSMYFAVDSIKTSFSIDHNKHNEQANVVVASVMNQENNTKNIVKQLENHFSIFQNNIMRSFQKIEKRINTNLGSNLLLNSRLLDQYRTEKGEVYRTELMDNGINLLNTFAKDPIDFCRKTLKLLYSEEELKNSTLPPKRDYLRREALDERRFAILLEAVRIKFRLDSNRMQDVYNDLLKVKLGNFLYEERRRATRRRLRAQERVLKQNTFQFNQDDDQRSSDDDDEEEEIL</sequence>
<comment type="caution">
    <text evidence="2">The sequence shown here is derived from an EMBL/GenBank/DDBJ whole genome shotgun (WGS) entry which is preliminary data.</text>
</comment>
<accession>A0A815GJH9</accession>
<dbReference type="PANTHER" id="PTHR33053">
    <property type="entry name" value="PROTEIN, PUTATIVE-RELATED"/>
    <property type="match status" value="1"/>
</dbReference>
<feature type="compositionally biased region" description="Polar residues" evidence="1">
    <location>
        <begin position="784"/>
        <end position="800"/>
    </location>
</feature>
<proteinExistence type="predicted"/>
<dbReference type="PANTHER" id="PTHR33053:SF9">
    <property type="entry name" value="AGAP000105-PA"/>
    <property type="match status" value="1"/>
</dbReference>
<feature type="region of interest" description="Disordered" evidence="1">
    <location>
        <begin position="784"/>
        <end position="865"/>
    </location>
</feature>
<dbReference type="OrthoDB" id="9989775at2759"/>
<reference evidence="2" key="1">
    <citation type="submission" date="2021-02" db="EMBL/GenBank/DDBJ databases">
        <authorList>
            <person name="Nowell W R."/>
        </authorList>
    </citation>
    <scope>NUCLEOTIDE SEQUENCE</scope>
</reference>
<feature type="compositionally biased region" description="Polar residues" evidence="1">
    <location>
        <begin position="820"/>
        <end position="844"/>
    </location>
</feature>
<organism evidence="2 3">
    <name type="scientific">Rotaria magnacalcarata</name>
    <dbReference type="NCBI Taxonomy" id="392030"/>
    <lineage>
        <taxon>Eukaryota</taxon>
        <taxon>Metazoa</taxon>
        <taxon>Spiralia</taxon>
        <taxon>Gnathifera</taxon>
        <taxon>Rotifera</taxon>
        <taxon>Eurotatoria</taxon>
        <taxon>Bdelloidea</taxon>
        <taxon>Philodinida</taxon>
        <taxon>Philodinidae</taxon>
        <taxon>Rotaria</taxon>
    </lineage>
</organism>
<feature type="compositionally biased region" description="Acidic residues" evidence="1">
    <location>
        <begin position="1087"/>
        <end position="1096"/>
    </location>
</feature>
<feature type="compositionally biased region" description="Basic residues" evidence="1">
    <location>
        <begin position="845"/>
        <end position="861"/>
    </location>
</feature>
<dbReference type="EMBL" id="CAJNOW010002040">
    <property type="protein sequence ID" value="CAF1339421.1"/>
    <property type="molecule type" value="Genomic_DNA"/>
</dbReference>
<gene>
    <name evidence="2" type="ORF">KQP761_LOCUS6660</name>
</gene>
<evidence type="ECO:0000256" key="1">
    <source>
        <dbReference type="SAM" id="MobiDB-lite"/>
    </source>
</evidence>
<feature type="region of interest" description="Disordered" evidence="1">
    <location>
        <begin position="1075"/>
        <end position="1096"/>
    </location>
</feature>
<dbReference type="Proteomes" id="UP000663834">
    <property type="component" value="Unassembled WGS sequence"/>
</dbReference>
<evidence type="ECO:0000313" key="2">
    <source>
        <dbReference type="EMBL" id="CAF1339421.1"/>
    </source>
</evidence>
<protein>
    <submittedName>
        <fullName evidence="2">Uncharacterized protein</fullName>
    </submittedName>
</protein>
<evidence type="ECO:0000313" key="3">
    <source>
        <dbReference type="Proteomes" id="UP000663834"/>
    </source>
</evidence>
<dbReference type="AlphaFoldDB" id="A0A815GJH9"/>
<name>A0A815GJH9_9BILA</name>